<dbReference type="PANTHER" id="PTHR47649">
    <property type="entry name" value="RIBONUCLEASE D"/>
    <property type="match status" value="1"/>
</dbReference>
<dbReference type="Pfam" id="PF00570">
    <property type="entry name" value="HRDC"/>
    <property type="match status" value="2"/>
</dbReference>
<dbReference type="CDD" id="cd06142">
    <property type="entry name" value="RNaseD_exo"/>
    <property type="match status" value="1"/>
</dbReference>
<dbReference type="Gene3D" id="3.30.420.10">
    <property type="entry name" value="Ribonuclease H-like superfamily/Ribonuclease H"/>
    <property type="match status" value="1"/>
</dbReference>
<dbReference type="SUPFAM" id="SSF47819">
    <property type="entry name" value="HRDC-like"/>
    <property type="match status" value="2"/>
</dbReference>
<evidence type="ECO:0000259" key="1">
    <source>
        <dbReference type="PROSITE" id="PS50967"/>
    </source>
</evidence>
<dbReference type="InterPro" id="IPR012337">
    <property type="entry name" value="RNaseH-like_sf"/>
</dbReference>
<dbReference type="GO" id="GO:0000166">
    <property type="term" value="F:nucleotide binding"/>
    <property type="evidence" value="ECO:0007669"/>
    <property type="project" value="InterPro"/>
</dbReference>
<dbReference type="Pfam" id="PF01612">
    <property type="entry name" value="DNA_pol_A_exo1"/>
    <property type="match status" value="1"/>
</dbReference>
<feature type="domain" description="HRDC" evidence="1">
    <location>
        <begin position="302"/>
        <end position="375"/>
    </location>
</feature>
<dbReference type="SUPFAM" id="SSF53098">
    <property type="entry name" value="Ribonuclease H-like"/>
    <property type="match status" value="1"/>
</dbReference>
<dbReference type="AlphaFoldDB" id="Q3A7R1"/>
<dbReference type="KEGG" id="pca:Pcar_0323"/>
<dbReference type="GO" id="GO:0008408">
    <property type="term" value="F:3'-5' exonuclease activity"/>
    <property type="evidence" value="ECO:0007669"/>
    <property type="project" value="InterPro"/>
</dbReference>
<dbReference type="InterPro" id="IPR002562">
    <property type="entry name" value="3'-5'_exonuclease_dom"/>
</dbReference>
<proteinExistence type="predicted"/>
<evidence type="ECO:0000313" key="3">
    <source>
        <dbReference type="Proteomes" id="UP000002534"/>
    </source>
</evidence>
<dbReference type="InterPro" id="IPR002121">
    <property type="entry name" value="HRDC_dom"/>
</dbReference>
<dbReference type="SMART" id="SM00341">
    <property type="entry name" value="HRDC"/>
    <property type="match status" value="1"/>
</dbReference>
<dbReference type="RefSeq" id="WP_011339995.1">
    <property type="nucleotide sequence ID" value="NC_007498.2"/>
</dbReference>
<dbReference type="Gene3D" id="1.10.150.80">
    <property type="entry name" value="HRDC domain"/>
    <property type="match status" value="2"/>
</dbReference>
<dbReference type="SMART" id="SM00474">
    <property type="entry name" value="35EXOc"/>
    <property type="match status" value="1"/>
</dbReference>
<dbReference type="InterPro" id="IPR010997">
    <property type="entry name" value="HRDC-like_sf"/>
</dbReference>
<keyword evidence="3" id="KW-1185">Reference proteome</keyword>
<dbReference type="Proteomes" id="UP000002534">
    <property type="component" value="Chromosome"/>
</dbReference>
<name>Q3A7R1_SYNC1</name>
<protein>
    <submittedName>
        <fullName evidence="2">Ribonuclease D, putative</fullName>
    </submittedName>
</protein>
<reference evidence="2 3" key="2">
    <citation type="journal article" date="2012" name="BMC Genomics">
        <title>The genome of Pelobacter carbinolicus reveals surprising metabolic capabilities and physiological features.</title>
        <authorList>
            <person name="Aklujkar M."/>
            <person name="Haveman S.A."/>
            <person name="Didonato R.Jr."/>
            <person name="Chertkov O."/>
            <person name="Han C.S."/>
            <person name="Land M.L."/>
            <person name="Brown P."/>
            <person name="Lovley D.R."/>
        </authorList>
    </citation>
    <scope>NUCLEOTIDE SEQUENCE [LARGE SCALE GENOMIC DNA]</scope>
    <source>
        <strain evidence="3">DSM 2380 / NBRC 103641 / GraBd1</strain>
    </source>
</reference>
<dbReference type="InterPro" id="IPR051086">
    <property type="entry name" value="RNase_D-like"/>
</dbReference>
<reference evidence="3" key="1">
    <citation type="submission" date="2005-10" db="EMBL/GenBank/DDBJ databases">
        <title>Complete sequence of Pelobacter carbinolicus DSM 2380.</title>
        <authorList>
            <person name="Copeland A."/>
            <person name="Lucas S."/>
            <person name="Lapidus A."/>
            <person name="Barry K."/>
            <person name="Detter J.C."/>
            <person name="Glavina T."/>
            <person name="Hammon N."/>
            <person name="Israni S."/>
            <person name="Pitluck S."/>
            <person name="Chertkov O."/>
            <person name="Schmutz J."/>
            <person name="Larimer F."/>
            <person name="Land M."/>
            <person name="Kyrpides N."/>
            <person name="Ivanova N."/>
            <person name="Richardson P."/>
        </authorList>
    </citation>
    <scope>NUCLEOTIDE SEQUENCE [LARGE SCALE GENOMIC DNA]</scope>
    <source>
        <strain evidence="3">DSM 2380 / NBRC 103641 / GraBd1</strain>
    </source>
</reference>
<dbReference type="GO" id="GO:0003676">
    <property type="term" value="F:nucleic acid binding"/>
    <property type="evidence" value="ECO:0007669"/>
    <property type="project" value="InterPro"/>
</dbReference>
<dbReference type="PANTHER" id="PTHR47649:SF1">
    <property type="entry name" value="RIBONUCLEASE D"/>
    <property type="match status" value="1"/>
</dbReference>
<dbReference type="EMBL" id="CP000142">
    <property type="protein sequence ID" value="ABA87583.1"/>
    <property type="molecule type" value="Genomic_DNA"/>
</dbReference>
<feature type="domain" description="HRDC" evidence="1">
    <location>
        <begin position="209"/>
        <end position="289"/>
    </location>
</feature>
<dbReference type="GO" id="GO:0006139">
    <property type="term" value="P:nucleobase-containing compound metabolic process"/>
    <property type="evidence" value="ECO:0007669"/>
    <property type="project" value="InterPro"/>
</dbReference>
<evidence type="ECO:0000313" key="2">
    <source>
        <dbReference type="EMBL" id="ABA87583.1"/>
    </source>
</evidence>
<dbReference type="HOGENOM" id="CLU_042387_3_1_7"/>
<dbReference type="STRING" id="338963.Pcar_0323"/>
<dbReference type="OrthoDB" id="144122at2"/>
<dbReference type="PROSITE" id="PS50967">
    <property type="entry name" value="HRDC"/>
    <property type="match status" value="2"/>
</dbReference>
<organism evidence="2 3">
    <name type="scientific">Syntrophotalea carbinolica (strain DSM 2380 / NBRC 103641 / GraBd1)</name>
    <name type="common">Pelobacter carbinolicus</name>
    <dbReference type="NCBI Taxonomy" id="338963"/>
    <lineage>
        <taxon>Bacteria</taxon>
        <taxon>Pseudomonadati</taxon>
        <taxon>Thermodesulfobacteriota</taxon>
        <taxon>Desulfuromonadia</taxon>
        <taxon>Desulfuromonadales</taxon>
        <taxon>Syntrophotaleaceae</taxon>
        <taxon>Syntrophotalea</taxon>
    </lineage>
</organism>
<dbReference type="InterPro" id="IPR044876">
    <property type="entry name" value="HRDC_dom_sf"/>
</dbReference>
<accession>Q3A7R1</accession>
<gene>
    <name evidence="2" type="ordered locus">Pcar_0323</name>
</gene>
<sequence>MSLPPILVDDVSIARLAQELRDEAVIAVDLEADSLHSYQEKVCLLQISTSTRTVLVDPLAVEDLAALAPVLADPTIRKIFHAADYDIRCLFRDFRIEVQGLFDTMIACQMLGEKRVGLADVLAKYLDVELDKRYQRADWSKRPLEEGMILYAMEDTCHLHRLTEILEGRLRDMGRLSWAEEEFALLQKVRHSENNGPLFMRVKGAGLLERKQLAVLEQLLQWRDEEACRRDRPAFKVVGNKTLLGLAQIMPGSLREAKGIEGFSPRLADRYGRALIGVVCKAAAIPREEWPVYPRGERRERDPAVEGRMKDLKQVRAAMAEELDMDPGILVNNAQLEGVARACPADMDQLTELGILKNWQREVLGEGLLGALNRG</sequence>
<dbReference type="eggNOG" id="COG0349">
    <property type="taxonomic scope" value="Bacteria"/>
</dbReference>
<dbReference type="InterPro" id="IPR036397">
    <property type="entry name" value="RNaseH_sf"/>
</dbReference>